<dbReference type="OrthoDB" id="123971at2759"/>
<comment type="caution">
    <text evidence="2">The sequence shown here is derived from an EMBL/GenBank/DDBJ whole genome shotgun (WGS) entry which is preliminary data.</text>
</comment>
<reference evidence="2" key="1">
    <citation type="submission" date="2021-02" db="EMBL/GenBank/DDBJ databases">
        <authorList>
            <person name="Dougan E. K."/>
            <person name="Rhodes N."/>
            <person name="Thang M."/>
            <person name="Chan C."/>
        </authorList>
    </citation>
    <scope>NUCLEOTIDE SEQUENCE</scope>
</reference>
<name>A0A812QVH6_9DINO</name>
<proteinExistence type="predicted"/>
<protein>
    <recommendedName>
        <fullName evidence="1">PDZ domain-containing protein</fullName>
    </recommendedName>
</protein>
<dbReference type="CDD" id="cd00136">
    <property type="entry name" value="PDZ_canonical"/>
    <property type="match status" value="1"/>
</dbReference>
<gene>
    <name evidence="2" type="ORF">SNAT2548_LOCUS22053</name>
</gene>
<dbReference type="Proteomes" id="UP000604046">
    <property type="component" value="Unassembled WGS sequence"/>
</dbReference>
<dbReference type="SUPFAM" id="SSF50156">
    <property type="entry name" value="PDZ domain-like"/>
    <property type="match status" value="1"/>
</dbReference>
<evidence type="ECO:0000313" key="3">
    <source>
        <dbReference type="Proteomes" id="UP000604046"/>
    </source>
</evidence>
<dbReference type="InterPro" id="IPR036034">
    <property type="entry name" value="PDZ_sf"/>
</dbReference>
<sequence>MGQSMISERKQSPDYKESAYERKVRLRKVGEFGSLAFAALQSGLESADLAQMAMWNAAQRKGVNEARPSTVQRPQRPGFALFDHVLDSVGARDMTTIDIKVTLQKPLGIEFEERENDPNRVWVLRVLEEGSAFKDGEVESGDFLASVNGVDVEDKPYEDALQYLVDAEGEIELVFKRIYVA</sequence>
<evidence type="ECO:0000313" key="2">
    <source>
        <dbReference type="EMBL" id="CAE7405419.1"/>
    </source>
</evidence>
<feature type="domain" description="PDZ" evidence="1">
    <location>
        <begin position="96"/>
        <end position="179"/>
    </location>
</feature>
<accession>A0A812QVH6</accession>
<dbReference type="EMBL" id="CAJNDS010002274">
    <property type="protein sequence ID" value="CAE7405419.1"/>
    <property type="molecule type" value="Genomic_DNA"/>
</dbReference>
<evidence type="ECO:0000259" key="1">
    <source>
        <dbReference type="PROSITE" id="PS50106"/>
    </source>
</evidence>
<keyword evidence="3" id="KW-1185">Reference proteome</keyword>
<dbReference type="Pfam" id="PF00595">
    <property type="entry name" value="PDZ"/>
    <property type="match status" value="1"/>
</dbReference>
<dbReference type="InterPro" id="IPR001478">
    <property type="entry name" value="PDZ"/>
</dbReference>
<dbReference type="AlphaFoldDB" id="A0A812QVH6"/>
<dbReference type="PROSITE" id="PS50106">
    <property type="entry name" value="PDZ"/>
    <property type="match status" value="1"/>
</dbReference>
<organism evidence="2 3">
    <name type="scientific">Symbiodinium natans</name>
    <dbReference type="NCBI Taxonomy" id="878477"/>
    <lineage>
        <taxon>Eukaryota</taxon>
        <taxon>Sar</taxon>
        <taxon>Alveolata</taxon>
        <taxon>Dinophyceae</taxon>
        <taxon>Suessiales</taxon>
        <taxon>Symbiodiniaceae</taxon>
        <taxon>Symbiodinium</taxon>
    </lineage>
</organism>
<dbReference type="Gene3D" id="2.30.42.10">
    <property type="match status" value="1"/>
</dbReference>
<dbReference type="SMART" id="SM00228">
    <property type="entry name" value="PDZ"/>
    <property type="match status" value="1"/>
</dbReference>